<dbReference type="Proteomes" id="UP000279259">
    <property type="component" value="Unassembled WGS sequence"/>
</dbReference>
<organism evidence="8 9">
    <name type="scientific">Saitozyma podzolica</name>
    <dbReference type="NCBI Taxonomy" id="1890683"/>
    <lineage>
        <taxon>Eukaryota</taxon>
        <taxon>Fungi</taxon>
        <taxon>Dikarya</taxon>
        <taxon>Basidiomycota</taxon>
        <taxon>Agaricomycotina</taxon>
        <taxon>Tremellomycetes</taxon>
        <taxon>Tremellales</taxon>
        <taxon>Trimorphomycetaceae</taxon>
        <taxon>Saitozyma</taxon>
    </lineage>
</organism>
<keyword evidence="6" id="KW-0539">Nucleus</keyword>
<dbReference type="GO" id="GO:0000978">
    <property type="term" value="F:RNA polymerase II cis-regulatory region sequence-specific DNA binding"/>
    <property type="evidence" value="ECO:0007669"/>
    <property type="project" value="InterPro"/>
</dbReference>
<keyword evidence="3" id="KW-0677">Repeat</keyword>
<dbReference type="AlphaFoldDB" id="A0A427YDP9"/>
<dbReference type="GO" id="GO:0005634">
    <property type="term" value="C:nucleus"/>
    <property type="evidence" value="ECO:0007669"/>
    <property type="project" value="UniProtKB-SubCell"/>
</dbReference>
<feature type="region of interest" description="Disordered" evidence="7">
    <location>
        <begin position="684"/>
        <end position="715"/>
    </location>
</feature>
<dbReference type="PANTHER" id="PTHR40626:SF11">
    <property type="entry name" value="ZINC FINGER PROTEIN YPR022C"/>
    <property type="match status" value="1"/>
</dbReference>
<comment type="caution">
    <text evidence="8">The sequence shown here is derived from an EMBL/GenBank/DDBJ whole genome shotgun (WGS) entry which is preliminary data.</text>
</comment>
<dbReference type="STRING" id="1890683.A0A427YDP9"/>
<keyword evidence="9" id="KW-1185">Reference proteome</keyword>
<evidence type="ECO:0000256" key="5">
    <source>
        <dbReference type="ARBA" id="ARBA00022833"/>
    </source>
</evidence>
<evidence type="ECO:0000256" key="7">
    <source>
        <dbReference type="SAM" id="MobiDB-lite"/>
    </source>
</evidence>
<evidence type="ECO:0008006" key="10">
    <source>
        <dbReference type="Google" id="ProtNLM"/>
    </source>
</evidence>
<feature type="region of interest" description="Disordered" evidence="7">
    <location>
        <begin position="1"/>
        <end position="52"/>
    </location>
</feature>
<evidence type="ECO:0000313" key="8">
    <source>
        <dbReference type="EMBL" id="RSH89084.1"/>
    </source>
</evidence>
<keyword evidence="2" id="KW-0479">Metal-binding</keyword>
<dbReference type="InterPro" id="IPR051059">
    <property type="entry name" value="VerF-like"/>
</dbReference>
<dbReference type="GO" id="GO:0000981">
    <property type="term" value="F:DNA-binding transcription factor activity, RNA polymerase II-specific"/>
    <property type="evidence" value="ECO:0007669"/>
    <property type="project" value="InterPro"/>
</dbReference>
<feature type="compositionally biased region" description="Polar residues" evidence="7">
    <location>
        <begin position="20"/>
        <end position="45"/>
    </location>
</feature>
<feature type="region of interest" description="Disordered" evidence="7">
    <location>
        <begin position="355"/>
        <end position="379"/>
    </location>
</feature>
<feature type="compositionally biased region" description="Polar residues" evidence="7">
    <location>
        <begin position="249"/>
        <end position="263"/>
    </location>
</feature>
<name>A0A427YDP9_9TREE</name>
<keyword evidence="4" id="KW-0863">Zinc-finger</keyword>
<dbReference type="GO" id="GO:0008270">
    <property type="term" value="F:zinc ion binding"/>
    <property type="evidence" value="ECO:0007669"/>
    <property type="project" value="UniProtKB-KW"/>
</dbReference>
<feature type="compositionally biased region" description="Low complexity" evidence="7">
    <location>
        <begin position="691"/>
        <end position="702"/>
    </location>
</feature>
<sequence length="752" mass="81701">MRRHQRRWHSADKRGEPFPDTSSSLSGSFPSIDQVTTSPVNSDVNWSPRPPASVIHGIEPAPNPTQQVSAPGVPDTVWDSAPPAIISEVQGGANTFSGLDDLSLDGIDWSAPSLEALLLSFRGANIPGPELGENSYDFGGAWVDWEPASVAGLDPDRSTSTLPLPLPSLTSTGGQLQSERGQGERSATDTGSSRPSGARTLPTDTGSDMSMGRDINNVNNASDEPLSSSTAYAAVSPLADTSRRGRPPATTSDSAPTRGSQLRHQSRRVALLSPFQLAKWHRNNNWAVPDARTLQGFADHTFDVMIPHMLFSHMPLFRLESTSPALAFAFCIIGGVLMSEPAHHRARGDVASIANGSRSEQAESQPPALSSSSAESSAGSDRIILGDTWDAAPTVRDEVMAHLVKTFAVGRRLRLSEFNISNLQALVMLQAPSLLGDDASRRARANMFRMTIVNVSSHTVGDADDKITRRILLEGDHEALCEAGTIIPFLPCTASELDLGWRTWSQYETKRRTLWLVWHFDMMATVDTSIPCAFDTADLARTVLPCPNRVWEAPTAYEWLRSAHSYREMTLHSALQLFLSPPGTEDKEEDPGARMTIPPRLRDLGAFALTAVAITILRSLLELDQFYVPSADRTDAASFWINSTDGRPSSCSSTQPISREALLKRYEGATRIWYQAWVENVGSPPENGNDGATSSPAGSSTSRVPDSPSPYCERGEPFMRLAKSALRKLKEPRPGGKRAFYGRGNLEEFLAC</sequence>
<proteinExistence type="predicted"/>
<evidence type="ECO:0000256" key="2">
    <source>
        <dbReference type="ARBA" id="ARBA00022723"/>
    </source>
</evidence>
<gene>
    <name evidence="8" type="ORF">EHS25_002750</name>
</gene>
<feature type="region of interest" description="Disordered" evidence="7">
    <location>
        <begin position="154"/>
        <end position="264"/>
    </location>
</feature>
<evidence type="ECO:0000313" key="9">
    <source>
        <dbReference type="Proteomes" id="UP000279259"/>
    </source>
</evidence>
<dbReference type="EMBL" id="RSCD01000015">
    <property type="protein sequence ID" value="RSH89084.1"/>
    <property type="molecule type" value="Genomic_DNA"/>
</dbReference>
<feature type="compositionally biased region" description="Polar residues" evidence="7">
    <location>
        <begin position="216"/>
        <end position="231"/>
    </location>
</feature>
<keyword evidence="5" id="KW-0862">Zinc</keyword>
<dbReference type="PANTHER" id="PTHR40626">
    <property type="entry name" value="MIP31509P"/>
    <property type="match status" value="1"/>
</dbReference>
<feature type="compositionally biased region" description="Low complexity" evidence="7">
    <location>
        <begin position="158"/>
        <end position="172"/>
    </location>
</feature>
<evidence type="ECO:0000256" key="1">
    <source>
        <dbReference type="ARBA" id="ARBA00004123"/>
    </source>
</evidence>
<dbReference type="GO" id="GO:0000785">
    <property type="term" value="C:chromatin"/>
    <property type="evidence" value="ECO:0007669"/>
    <property type="project" value="TreeGrafter"/>
</dbReference>
<reference evidence="8 9" key="1">
    <citation type="submission" date="2018-11" db="EMBL/GenBank/DDBJ databases">
        <title>Genome sequence of Saitozyma podzolica DSM 27192.</title>
        <authorList>
            <person name="Aliyu H."/>
            <person name="Gorte O."/>
            <person name="Ochsenreither K."/>
        </authorList>
    </citation>
    <scope>NUCLEOTIDE SEQUENCE [LARGE SCALE GENOMIC DNA]</scope>
    <source>
        <strain evidence="8 9">DSM 27192</strain>
    </source>
</reference>
<evidence type="ECO:0000256" key="6">
    <source>
        <dbReference type="ARBA" id="ARBA00023242"/>
    </source>
</evidence>
<feature type="compositionally biased region" description="Low complexity" evidence="7">
    <location>
        <begin position="362"/>
        <end position="379"/>
    </location>
</feature>
<accession>A0A427YDP9</accession>
<protein>
    <recommendedName>
        <fullName evidence="10">Transcription factor domain-containing protein</fullName>
    </recommendedName>
</protein>
<comment type="subcellular location">
    <subcellularLocation>
        <location evidence="1">Nucleus</location>
    </subcellularLocation>
</comment>
<dbReference type="OrthoDB" id="1405595at2759"/>
<evidence type="ECO:0000256" key="3">
    <source>
        <dbReference type="ARBA" id="ARBA00022737"/>
    </source>
</evidence>
<evidence type="ECO:0000256" key="4">
    <source>
        <dbReference type="ARBA" id="ARBA00022771"/>
    </source>
</evidence>